<keyword evidence="2" id="KW-1185">Reference proteome</keyword>
<evidence type="ECO:0000313" key="2">
    <source>
        <dbReference type="Proteomes" id="UP001057452"/>
    </source>
</evidence>
<accession>A0ACB9WKL0</accession>
<gene>
    <name evidence="1" type="ORF">KUCAC02_002920</name>
</gene>
<protein>
    <submittedName>
        <fullName evidence="1">Uncharacterized protein</fullName>
    </submittedName>
</protein>
<reference evidence="1" key="1">
    <citation type="submission" date="2022-05" db="EMBL/GenBank/DDBJ databases">
        <title>Chromosome-level genome of Chaenocephalus aceratus.</title>
        <authorList>
            <person name="Park H."/>
        </authorList>
    </citation>
    <scope>NUCLEOTIDE SEQUENCE</scope>
    <source>
        <strain evidence="1">KU_202001</strain>
    </source>
</reference>
<proteinExistence type="predicted"/>
<name>A0ACB9WKL0_CHAAC</name>
<organism evidence="1 2">
    <name type="scientific">Chaenocephalus aceratus</name>
    <name type="common">Blackfin icefish</name>
    <name type="synonym">Chaenichthys aceratus</name>
    <dbReference type="NCBI Taxonomy" id="36190"/>
    <lineage>
        <taxon>Eukaryota</taxon>
        <taxon>Metazoa</taxon>
        <taxon>Chordata</taxon>
        <taxon>Craniata</taxon>
        <taxon>Vertebrata</taxon>
        <taxon>Euteleostomi</taxon>
        <taxon>Actinopterygii</taxon>
        <taxon>Neopterygii</taxon>
        <taxon>Teleostei</taxon>
        <taxon>Neoteleostei</taxon>
        <taxon>Acanthomorphata</taxon>
        <taxon>Eupercaria</taxon>
        <taxon>Perciformes</taxon>
        <taxon>Notothenioidei</taxon>
        <taxon>Channichthyidae</taxon>
        <taxon>Chaenocephalus</taxon>
    </lineage>
</organism>
<evidence type="ECO:0000313" key="1">
    <source>
        <dbReference type="EMBL" id="KAI4813687.1"/>
    </source>
</evidence>
<dbReference type="Proteomes" id="UP001057452">
    <property type="component" value="Chromosome 14"/>
</dbReference>
<dbReference type="EMBL" id="CM043798">
    <property type="protein sequence ID" value="KAI4813687.1"/>
    <property type="molecule type" value="Genomic_DNA"/>
</dbReference>
<sequence>MAEEKPIHVGRKGERSGGSSRHHLYVHPHQTRSSDPPPQPPVSKMDSCHISEERSPWNSVYTGNGVASSSPRPGSSPGATLPDTGAIIRGRGPRLRLSRQVKSRGRGFTGGIAGLESVGMPLTGKDASMLDAVETDGYFSDGEQSDSDTRSGGRKLRLPQLHSGKEDLLRRSVLAS</sequence>
<comment type="caution">
    <text evidence="1">The sequence shown here is derived from an EMBL/GenBank/DDBJ whole genome shotgun (WGS) entry which is preliminary data.</text>
</comment>